<protein>
    <submittedName>
        <fullName evidence="2">Uncharacterized protein</fullName>
    </submittedName>
</protein>
<comment type="caution">
    <text evidence="2">The sequence shown here is derived from an EMBL/GenBank/DDBJ whole genome shotgun (WGS) entry which is preliminary data.</text>
</comment>
<evidence type="ECO:0000313" key="3">
    <source>
        <dbReference type="Proteomes" id="UP000237271"/>
    </source>
</evidence>
<reference evidence="2 3" key="1">
    <citation type="journal article" date="2017" name="Genome Biol. Evol.">
        <title>Phytophthora megakarya and P. palmivora, closely related causal agents of cacao black pod rot, underwent increases in genome sizes and gene numbers by different mechanisms.</title>
        <authorList>
            <person name="Ali S.S."/>
            <person name="Shao J."/>
            <person name="Lary D.J."/>
            <person name="Kronmiller B."/>
            <person name="Shen D."/>
            <person name="Strem M.D."/>
            <person name="Amoako-Attah I."/>
            <person name="Akrofi A.Y."/>
            <person name="Begoude B.A."/>
            <person name="Ten Hoopen G.M."/>
            <person name="Coulibaly K."/>
            <person name="Kebe B.I."/>
            <person name="Melnick R.L."/>
            <person name="Guiltinan M.J."/>
            <person name="Tyler B.M."/>
            <person name="Meinhardt L.W."/>
            <person name="Bailey B.A."/>
        </authorList>
    </citation>
    <scope>NUCLEOTIDE SEQUENCE [LARGE SCALE GENOMIC DNA]</scope>
    <source>
        <strain evidence="3">sbr112.9</strain>
    </source>
</reference>
<proteinExistence type="predicted"/>
<dbReference type="EMBL" id="NCKW01007819">
    <property type="protein sequence ID" value="POM69809.1"/>
    <property type="molecule type" value="Genomic_DNA"/>
</dbReference>
<feature type="compositionally biased region" description="Acidic residues" evidence="1">
    <location>
        <begin position="12"/>
        <end position="26"/>
    </location>
</feature>
<accession>A0A2P4XWH3</accession>
<feature type="region of interest" description="Disordered" evidence="1">
    <location>
        <begin position="1"/>
        <end position="27"/>
    </location>
</feature>
<sequence>MAYLNSGQDESSSSEDDNMIGMDDDTSTQVCASRDRFDTRKLSNLSFKVWDGQVVHGVTSGDVAVNAVDHSGSGLVRYNLQT</sequence>
<evidence type="ECO:0000256" key="1">
    <source>
        <dbReference type="SAM" id="MobiDB-lite"/>
    </source>
</evidence>
<dbReference type="Proteomes" id="UP000237271">
    <property type="component" value="Unassembled WGS sequence"/>
</dbReference>
<organism evidence="2 3">
    <name type="scientific">Phytophthora palmivora</name>
    <dbReference type="NCBI Taxonomy" id="4796"/>
    <lineage>
        <taxon>Eukaryota</taxon>
        <taxon>Sar</taxon>
        <taxon>Stramenopiles</taxon>
        <taxon>Oomycota</taxon>
        <taxon>Peronosporomycetes</taxon>
        <taxon>Peronosporales</taxon>
        <taxon>Peronosporaceae</taxon>
        <taxon>Phytophthora</taxon>
    </lineage>
</organism>
<gene>
    <name evidence="2" type="ORF">PHPALM_13875</name>
</gene>
<name>A0A2P4XWH3_9STRA</name>
<dbReference type="AlphaFoldDB" id="A0A2P4XWH3"/>
<evidence type="ECO:0000313" key="2">
    <source>
        <dbReference type="EMBL" id="POM69809.1"/>
    </source>
</evidence>
<keyword evidence="3" id="KW-1185">Reference proteome</keyword>